<keyword evidence="5 7" id="KW-0687">Ribonucleoprotein</keyword>
<dbReference type="GO" id="GO:0019843">
    <property type="term" value="F:rRNA binding"/>
    <property type="evidence" value="ECO:0007669"/>
    <property type="project" value="UniProtKB-UniRule"/>
</dbReference>
<feature type="domain" description="Small ribosomal subunit protein uS4 N-terminal" evidence="9">
    <location>
        <begin position="1"/>
        <end position="99"/>
    </location>
</feature>
<dbReference type="GO" id="GO:0042274">
    <property type="term" value="P:ribosomal small subunit biogenesis"/>
    <property type="evidence" value="ECO:0007669"/>
    <property type="project" value="TreeGrafter"/>
</dbReference>
<evidence type="ECO:0000256" key="4">
    <source>
        <dbReference type="ARBA" id="ARBA00022980"/>
    </source>
</evidence>
<keyword evidence="4 7" id="KW-0689">Ribosomal protein</keyword>
<evidence type="ECO:0000256" key="6">
    <source>
        <dbReference type="ARBA" id="ARBA00035254"/>
    </source>
</evidence>
<keyword evidence="2 7" id="KW-0699">rRNA-binding</keyword>
<dbReference type="SMART" id="SM00363">
    <property type="entry name" value="S4"/>
    <property type="match status" value="1"/>
</dbReference>
<reference evidence="10 11" key="1">
    <citation type="journal article" date="2016" name="Nat. Commun.">
        <title>Thousands of microbial genomes shed light on interconnected biogeochemical processes in an aquifer system.</title>
        <authorList>
            <person name="Anantharaman K."/>
            <person name="Brown C.T."/>
            <person name="Hug L.A."/>
            <person name="Sharon I."/>
            <person name="Castelle C.J."/>
            <person name="Probst A.J."/>
            <person name="Thomas B.C."/>
            <person name="Singh A."/>
            <person name="Wilkins M.J."/>
            <person name="Karaoz U."/>
            <person name="Brodie E.L."/>
            <person name="Williams K.H."/>
            <person name="Hubbard S.S."/>
            <person name="Banfield J.F."/>
        </authorList>
    </citation>
    <scope>NUCLEOTIDE SEQUENCE [LARGE SCALE GENOMIC DNA]</scope>
</reference>
<dbReference type="PANTHER" id="PTHR11831:SF4">
    <property type="entry name" value="SMALL RIBOSOMAL SUBUNIT PROTEIN US4M"/>
    <property type="match status" value="1"/>
</dbReference>
<protein>
    <recommendedName>
        <fullName evidence="6 7">Small ribosomal subunit protein uS4</fullName>
    </recommendedName>
</protein>
<dbReference type="InterPro" id="IPR036986">
    <property type="entry name" value="S4_RNA-bd_sf"/>
</dbReference>
<evidence type="ECO:0000313" key="11">
    <source>
        <dbReference type="Proteomes" id="UP000178817"/>
    </source>
</evidence>
<name>A0A1G2SDM1_9BACT</name>
<dbReference type="Pfam" id="PF00163">
    <property type="entry name" value="Ribosomal_S4"/>
    <property type="match status" value="1"/>
</dbReference>
<evidence type="ECO:0000256" key="5">
    <source>
        <dbReference type="ARBA" id="ARBA00023274"/>
    </source>
</evidence>
<dbReference type="GO" id="GO:0003735">
    <property type="term" value="F:structural constituent of ribosome"/>
    <property type="evidence" value="ECO:0007669"/>
    <property type="project" value="InterPro"/>
</dbReference>
<dbReference type="EMBL" id="MHUV01000003">
    <property type="protein sequence ID" value="OHA82928.1"/>
    <property type="molecule type" value="Genomic_DNA"/>
</dbReference>
<evidence type="ECO:0000313" key="10">
    <source>
        <dbReference type="EMBL" id="OHA82928.1"/>
    </source>
</evidence>
<dbReference type="STRING" id="1802726.A3B07_03525"/>
<dbReference type="InterPro" id="IPR005709">
    <property type="entry name" value="Ribosomal_uS4_bac-type"/>
</dbReference>
<accession>A0A1G2SDM1</accession>
<dbReference type="InterPro" id="IPR002942">
    <property type="entry name" value="S4_RNA-bd"/>
</dbReference>
<evidence type="ECO:0000256" key="7">
    <source>
        <dbReference type="HAMAP-Rule" id="MF_01306"/>
    </source>
</evidence>
<dbReference type="Gene3D" id="1.10.1050.10">
    <property type="entry name" value="Ribosomal Protein S4 Delta 41, Chain A, domain 1"/>
    <property type="match status" value="1"/>
</dbReference>
<feature type="domain" description="RNA-binding S4" evidence="8">
    <location>
        <begin position="100"/>
        <end position="164"/>
    </location>
</feature>
<dbReference type="FunFam" id="3.10.290.10:FF:000001">
    <property type="entry name" value="30S ribosomal protein S4"/>
    <property type="match status" value="1"/>
</dbReference>
<dbReference type="InterPro" id="IPR001912">
    <property type="entry name" value="Ribosomal_uS4_N"/>
</dbReference>
<dbReference type="AlphaFoldDB" id="A0A1G2SDM1"/>
<dbReference type="SMART" id="SM01390">
    <property type="entry name" value="Ribosomal_S4"/>
    <property type="match status" value="1"/>
</dbReference>
<dbReference type="NCBIfam" id="NF003717">
    <property type="entry name" value="PRK05327.1"/>
    <property type="match status" value="1"/>
</dbReference>
<keyword evidence="3 7" id="KW-0694">RNA-binding</keyword>
<evidence type="ECO:0000256" key="2">
    <source>
        <dbReference type="ARBA" id="ARBA00022730"/>
    </source>
</evidence>
<dbReference type="GO" id="GO:0006412">
    <property type="term" value="P:translation"/>
    <property type="evidence" value="ECO:0007669"/>
    <property type="project" value="UniProtKB-UniRule"/>
</dbReference>
<dbReference type="InterPro" id="IPR022801">
    <property type="entry name" value="Ribosomal_uS4"/>
</dbReference>
<comment type="similarity">
    <text evidence="1 7">Belongs to the universal ribosomal protein uS4 family.</text>
</comment>
<evidence type="ECO:0000256" key="3">
    <source>
        <dbReference type="ARBA" id="ARBA00022884"/>
    </source>
</evidence>
<dbReference type="PROSITE" id="PS50889">
    <property type="entry name" value="S4"/>
    <property type="match status" value="1"/>
</dbReference>
<dbReference type="Pfam" id="PF01479">
    <property type="entry name" value="S4"/>
    <property type="match status" value="1"/>
</dbReference>
<dbReference type="Gene3D" id="3.10.290.10">
    <property type="entry name" value="RNA-binding S4 domain"/>
    <property type="match status" value="1"/>
</dbReference>
<comment type="function">
    <text evidence="7">One of the primary rRNA binding proteins, it binds directly to 16S rRNA where it nucleates assembly of the body of the 30S subunit.</text>
</comment>
<dbReference type="GO" id="GO:0015935">
    <property type="term" value="C:small ribosomal subunit"/>
    <property type="evidence" value="ECO:0007669"/>
    <property type="project" value="InterPro"/>
</dbReference>
<dbReference type="Proteomes" id="UP000178817">
    <property type="component" value="Unassembled WGS sequence"/>
</dbReference>
<evidence type="ECO:0000259" key="8">
    <source>
        <dbReference type="SMART" id="SM00363"/>
    </source>
</evidence>
<gene>
    <name evidence="7" type="primary">rpsD</name>
    <name evidence="10" type="ORF">A3B07_03525</name>
</gene>
<evidence type="ECO:0000256" key="1">
    <source>
        <dbReference type="ARBA" id="ARBA00007465"/>
    </source>
</evidence>
<evidence type="ECO:0000259" key="9">
    <source>
        <dbReference type="SMART" id="SM01390"/>
    </source>
</evidence>
<dbReference type="HAMAP" id="MF_01306_B">
    <property type="entry name" value="Ribosomal_uS4_B"/>
    <property type="match status" value="1"/>
</dbReference>
<dbReference type="PANTHER" id="PTHR11831">
    <property type="entry name" value="30S 40S RIBOSOMAL PROTEIN"/>
    <property type="match status" value="1"/>
</dbReference>
<comment type="caution">
    <text evidence="10">The sequence shown here is derived from an EMBL/GenBank/DDBJ whole genome shotgun (WGS) entry which is preliminary data.</text>
</comment>
<sequence>MIIDQKCKKCRRAGEKLFLKGERCFTPKCAMERKPYPPGMLLSEHKHRSSTTEFGTQMRNKQKVRNTYRVSEKQFSNYVKESTTKKGVAPADFLYEALESRLDNVVFRAGYANARSLARQMVAHGHITVNGRRSTIASRRMKMGDVIAVRAGSKGSKLFEGLGEKLKTIKVPSWIKIDADKHTVTLQGKPKSVPGEATFNLTSVIEFYSR</sequence>
<dbReference type="SUPFAM" id="SSF55174">
    <property type="entry name" value="Alpha-L RNA-binding motif"/>
    <property type="match status" value="1"/>
</dbReference>
<dbReference type="CDD" id="cd00165">
    <property type="entry name" value="S4"/>
    <property type="match status" value="1"/>
</dbReference>
<comment type="subunit">
    <text evidence="7">Part of the 30S ribosomal subunit. Contacts protein S5. The interaction surface between S4 and S5 is involved in control of translational fidelity.</text>
</comment>
<proteinExistence type="inferred from homology"/>
<organism evidence="10 11">
    <name type="scientific">Candidatus Yonathbacteria bacterium RIFCSPLOWO2_01_FULL_43_27</name>
    <dbReference type="NCBI Taxonomy" id="1802726"/>
    <lineage>
        <taxon>Bacteria</taxon>
        <taxon>Candidatus Yonathiibacteriota</taxon>
    </lineage>
</organism>
<comment type="function">
    <text evidence="7">With S5 and S12 plays an important role in translational accuracy.</text>
</comment>